<dbReference type="Proteomes" id="UP000076407">
    <property type="component" value="Unassembled WGS sequence"/>
</dbReference>
<reference evidence="1" key="1">
    <citation type="submission" date="2020-05" db="UniProtKB">
        <authorList>
            <consortium name="EnsemblMetazoa"/>
        </authorList>
    </citation>
    <scope>IDENTIFICATION</scope>
    <source>
        <strain evidence="1">SANGQUA</strain>
    </source>
</reference>
<proteinExistence type="predicted"/>
<organism evidence="1 2">
    <name type="scientific">Anopheles quadriannulatus</name>
    <name type="common">Mosquito</name>
    <dbReference type="NCBI Taxonomy" id="34691"/>
    <lineage>
        <taxon>Eukaryota</taxon>
        <taxon>Metazoa</taxon>
        <taxon>Ecdysozoa</taxon>
        <taxon>Arthropoda</taxon>
        <taxon>Hexapoda</taxon>
        <taxon>Insecta</taxon>
        <taxon>Pterygota</taxon>
        <taxon>Neoptera</taxon>
        <taxon>Endopterygota</taxon>
        <taxon>Diptera</taxon>
        <taxon>Nematocera</taxon>
        <taxon>Culicoidea</taxon>
        <taxon>Culicidae</taxon>
        <taxon>Anophelinae</taxon>
        <taxon>Anopheles</taxon>
    </lineage>
</organism>
<protein>
    <submittedName>
        <fullName evidence="1">Uncharacterized protein</fullName>
    </submittedName>
</protein>
<dbReference type="AlphaFoldDB" id="A0A182XRN0"/>
<keyword evidence="2" id="KW-1185">Reference proteome</keyword>
<sequence>VKSQFPKRNRTDDRKRQGKSACVLQYRWKATVRLRISVQILVPPALICPPAWRGDRIVPPIIRRQCLQGSKGYHEPLRYYRNRREEADSKRIAK</sequence>
<evidence type="ECO:0000313" key="2">
    <source>
        <dbReference type="Proteomes" id="UP000076407"/>
    </source>
</evidence>
<dbReference type="EnsemblMetazoa" id="AQUA014502-RA">
    <property type="protein sequence ID" value="AQUA014502-PA"/>
    <property type="gene ID" value="AQUA014502"/>
</dbReference>
<evidence type="ECO:0000313" key="1">
    <source>
        <dbReference type="EnsemblMetazoa" id="AQUA014502-PA"/>
    </source>
</evidence>
<name>A0A182XRN0_ANOQN</name>
<accession>A0A182XRN0</accession>
<dbReference type="VEuPathDB" id="VectorBase:AQUA014502"/>